<comment type="caution">
    <text evidence="10">The sequence shown here is derived from an EMBL/GenBank/DDBJ whole genome shotgun (WGS) entry which is preliminary data.</text>
</comment>
<keyword evidence="6 10" id="KW-0269">Exonuclease</keyword>
<keyword evidence="1" id="KW-0540">Nuclease</keyword>
<dbReference type="EMBL" id="JAACYA010000001">
    <property type="protein sequence ID" value="MBK3331635.1"/>
    <property type="molecule type" value="Genomic_DNA"/>
</dbReference>
<dbReference type="Proteomes" id="UP000772812">
    <property type="component" value="Unassembled WGS sequence"/>
</dbReference>
<evidence type="ECO:0000259" key="9">
    <source>
        <dbReference type="Pfam" id="PF00149"/>
    </source>
</evidence>
<reference evidence="10 11" key="1">
    <citation type="journal article" date="2021" name="Syst. Appl. Microbiol.">
        <title>Persephonella atlantica sp. nov.: How to adapt to physico-chemical gradients in high temperature hydrothermal habitats.</title>
        <authorList>
            <person name="Francois D.X."/>
            <person name="Godfroy A."/>
            <person name="Mathien C."/>
            <person name="Aube J."/>
            <person name="Cathalot C."/>
            <person name="Lesongeur F."/>
            <person name="L'Haridon S."/>
            <person name="Philippon X."/>
            <person name="Roussel E.G."/>
        </authorList>
    </citation>
    <scope>NUCLEOTIDE SEQUENCE [LARGE SCALE GENOMIC DNA]</scope>
    <source>
        <strain evidence="10 11">MO1340</strain>
    </source>
</reference>
<dbReference type="InterPro" id="IPR032885">
    <property type="entry name" value="Mre11_archaea-type"/>
</dbReference>
<dbReference type="CDD" id="cd00840">
    <property type="entry name" value="MPP_Mre11_N"/>
    <property type="match status" value="1"/>
</dbReference>
<evidence type="ECO:0000313" key="10">
    <source>
        <dbReference type="EMBL" id="MBK3331635.1"/>
    </source>
</evidence>
<organism evidence="10 11">
    <name type="scientific">Persephonella atlantica</name>
    <dbReference type="NCBI Taxonomy" id="2699429"/>
    <lineage>
        <taxon>Bacteria</taxon>
        <taxon>Pseudomonadati</taxon>
        <taxon>Aquificota</taxon>
        <taxon>Aquificia</taxon>
        <taxon>Aquificales</taxon>
        <taxon>Hydrogenothermaceae</taxon>
        <taxon>Persephonella</taxon>
    </lineage>
</organism>
<evidence type="ECO:0000256" key="8">
    <source>
        <dbReference type="ARBA" id="ARBA00023211"/>
    </source>
</evidence>
<feature type="domain" description="Calcineurin-like phosphoesterase" evidence="9">
    <location>
        <begin position="1"/>
        <end position="189"/>
    </location>
</feature>
<dbReference type="Gene3D" id="3.60.21.10">
    <property type="match status" value="1"/>
</dbReference>
<proteinExistence type="inferred from homology"/>
<evidence type="ECO:0000256" key="6">
    <source>
        <dbReference type="ARBA" id="ARBA00022839"/>
    </source>
</evidence>
<evidence type="ECO:0000256" key="1">
    <source>
        <dbReference type="ARBA" id="ARBA00022722"/>
    </source>
</evidence>
<dbReference type="PANTHER" id="PTHR30337:SF0">
    <property type="entry name" value="NUCLEASE SBCCD SUBUNIT D"/>
    <property type="match status" value="1"/>
</dbReference>
<keyword evidence="3" id="KW-0255">Endonuclease</keyword>
<evidence type="ECO:0000313" key="11">
    <source>
        <dbReference type="Proteomes" id="UP000772812"/>
    </source>
</evidence>
<sequence length="380" mass="43797">MRFVHISDTHLGYHQYGLKERAEDFFDVFLEAVEFAISKKVDFVLHTGDFFHSSRPSNHIILQGMEIVEKLKNANIPLFVISGNHDRGSHIRDVSPLRVLQPVGLKLIDKGVVEHEGVFIGGLKYISKAGLRRISLREILEQYLEKMKNGFKILMLHQEFQPFFPDSALYSDREIPEGFDYVGIGHYHIAQVPFSVNGSTVVYPGSTEFTAYNEKEEEKGKGFYFVNVDKGDIRAEFIKLSRVRPFIYVDFNEEDIDGTLKEIKESLDKIEKDKKPVLVLRGKIRNLSIADVYKIIESEGIDREKILHVQLNLTKEIKDITDSIRVVSISDEYIKEEIKKLIDDPQLSSHLIEIIQHLKSIDNIDEVKKILKENPEILEM</sequence>
<name>A0ABS1GFD3_9AQUI</name>
<evidence type="ECO:0000256" key="2">
    <source>
        <dbReference type="ARBA" id="ARBA00022723"/>
    </source>
</evidence>
<keyword evidence="8" id="KW-0464">Manganese</keyword>
<dbReference type="HAMAP" id="MF_02044">
    <property type="entry name" value="Mre11"/>
    <property type="match status" value="1"/>
</dbReference>
<evidence type="ECO:0000256" key="4">
    <source>
        <dbReference type="ARBA" id="ARBA00022763"/>
    </source>
</evidence>
<dbReference type="InterPro" id="IPR041796">
    <property type="entry name" value="Mre11_N"/>
</dbReference>
<keyword evidence="5" id="KW-0378">Hydrolase</keyword>
<evidence type="ECO:0000256" key="5">
    <source>
        <dbReference type="ARBA" id="ARBA00022801"/>
    </source>
</evidence>
<dbReference type="PANTHER" id="PTHR30337">
    <property type="entry name" value="COMPONENT OF ATP-DEPENDENT DSDNA EXONUCLEASE"/>
    <property type="match status" value="1"/>
</dbReference>
<dbReference type="Pfam" id="PF00149">
    <property type="entry name" value="Metallophos"/>
    <property type="match status" value="1"/>
</dbReference>
<gene>
    <name evidence="10" type="ORF">GWK41_00980</name>
</gene>
<keyword evidence="4" id="KW-0227">DNA damage</keyword>
<dbReference type="InterPro" id="IPR029052">
    <property type="entry name" value="Metallo-depent_PP-like"/>
</dbReference>
<keyword evidence="11" id="KW-1185">Reference proteome</keyword>
<dbReference type="InterPro" id="IPR004843">
    <property type="entry name" value="Calcineurin-like_PHP"/>
</dbReference>
<evidence type="ECO:0000256" key="7">
    <source>
        <dbReference type="ARBA" id="ARBA00023204"/>
    </source>
</evidence>
<keyword evidence="2" id="KW-0479">Metal-binding</keyword>
<dbReference type="GO" id="GO:0004527">
    <property type="term" value="F:exonuclease activity"/>
    <property type="evidence" value="ECO:0007669"/>
    <property type="project" value="UniProtKB-KW"/>
</dbReference>
<dbReference type="InterPro" id="IPR050535">
    <property type="entry name" value="DNA_Repair-Maintenance_Comp"/>
</dbReference>
<evidence type="ECO:0000256" key="3">
    <source>
        <dbReference type="ARBA" id="ARBA00022759"/>
    </source>
</evidence>
<keyword evidence="7" id="KW-0234">DNA repair</keyword>
<protein>
    <submittedName>
        <fullName evidence="10">DNA repair exonuclease</fullName>
    </submittedName>
</protein>
<dbReference type="SUPFAM" id="SSF56300">
    <property type="entry name" value="Metallo-dependent phosphatases"/>
    <property type="match status" value="1"/>
</dbReference>
<accession>A0ABS1GFD3</accession>
<dbReference type="RefSeq" id="WP_200673050.1">
    <property type="nucleotide sequence ID" value="NZ_JAACYA010000001.1"/>
</dbReference>